<dbReference type="Gene3D" id="3.30.450.410">
    <property type="match status" value="1"/>
</dbReference>
<keyword evidence="2" id="KW-1185">Reference proteome</keyword>
<gene>
    <name evidence="1" type="ORF">N802_11095</name>
</gene>
<protein>
    <submittedName>
        <fullName evidence="1">Alkylmercury lyase</fullName>
    </submittedName>
</protein>
<keyword evidence="1" id="KW-0456">Lyase</keyword>
<dbReference type="GO" id="GO:0018836">
    <property type="term" value="F:alkylmercury lyase activity"/>
    <property type="evidence" value="ECO:0007669"/>
    <property type="project" value="InterPro"/>
</dbReference>
<dbReference type="STRING" id="1385520.N802_11095"/>
<dbReference type="InterPro" id="IPR053717">
    <property type="entry name" value="MerB_lyase_sf"/>
</dbReference>
<evidence type="ECO:0000313" key="1">
    <source>
        <dbReference type="EMBL" id="KGN32124.1"/>
    </source>
</evidence>
<comment type="caution">
    <text evidence="1">The sequence shown here is derived from an EMBL/GenBank/DDBJ whole genome shotgun (WGS) entry which is preliminary data.</text>
</comment>
<dbReference type="AlphaFoldDB" id="A0A0A0J5T3"/>
<dbReference type="RefSeq" id="WP_035916462.1">
    <property type="nucleotide sequence ID" value="NZ_AVPJ01000008.1"/>
</dbReference>
<organism evidence="1 2">
    <name type="scientific">Knoellia sinensis KCTC 19936</name>
    <dbReference type="NCBI Taxonomy" id="1385520"/>
    <lineage>
        <taxon>Bacteria</taxon>
        <taxon>Bacillati</taxon>
        <taxon>Actinomycetota</taxon>
        <taxon>Actinomycetes</taxon>
        <taxon>Micrococcales</taxon>
        <taxon>Intrasporangiaceae</taxon>
        <taxon>Knoellia</taxon>
    </lineage>
</organism>
<dbReference type="SUPFAM" id="SSF160387">
    <property type="entry name" value="NosL/MerB-like"/>
    <property type="match status" value="1"/>
</dbReference>
<reference evidence="1 2" key="1">
    <citation type="submission" date="2013-08" db="EMBL/GenBank/DDBJ databases">
        <title>The genome sequence of Knoellia sinensis.</title>
        <authorList>
            <person name="Zhu W."/>
            <person name="Wang G."/>
        </authorList>
    </citation>
    <scope>NUCLEOTIDE SEQUENCE [LARGE SCALE GENOMIC DNA]</scope>
    <source>
        <strain evidence="1 2">KCTC 19936</strain>
    </source>
</reference>
<dbReference type="OrthoDB" id="7185309at2"/>
<accession>A0A0A0J5T3</accession>
<dbReference type="InterPro" id="IPR004927">
    <property type="entry name" value="MerB"/>
</dbReference>
<dbReference type="EMBL" id="AVPJ01000008">
    <property type="protein sequence ID" value="KGN32124.1"/>
    <property type="molecule type" value="Genomic_DNA"/>
</dbReference>
<dbReference type="Pfam" id="PF03243">
    <property type="entry name" value="MerB"/>
    <property type="match status" value="1"/>
</dbReference>
<proteinExistence type="predicted"/>
<dbReference type="Proteomes" id="UP000030002">
    <property type="component" value="Unassembled WGS sequence"/>
</dbReference>
<evidence type="ECO:0000313" key="2">
    <source>
        <dbReference type="Proteomes" id="UP000030002"/>
    </source>
</evidence>
<dbReference type="eggNOG" id="ENOG503109H">
    <property type="taxonomic scope" value="Bacteria"/>
</dbReference>
<sequence>MDLEDLRVAIYTSFAETGLAPDDAQLAEQLGASEAEVTQGMRELADARHLALDDDGAILMAHPFATIPLGYSVMGKDTLWWGGCAWDSFALPHLIPDQAPVLVATRCPNCHRPLAWDVGTEAPPAGDEMAHFLVPSAHMWDDVVHTCSHQNLFCSESCIDDWLERTGNERGYVMDLPTLWNFAKGWYAGRLDHGYVRREPSAAKDYLRSVGLHGPFWGLDD</sequence>
<name>A0A0A0J5T3_9MICO</name>